<accession>A0A0R0C5D3</accession>
<feature type="compositionally biased region" description="Polar residues" evidence="1">
    <location>
        <begin position="74"/>
        <end position="86"/>
    </location>
</feature>
<feature type="non-terminal residue" evidence="2">
    <location>
        <position position="1"/>
    </location>
</feature>
<dbReference type="Proteomes" id="UP000050864">
    <property type="component" value="Unassembled WGS sequence"/>
</dbReference>
<organism evidence="2 3">
    <name type="scientific">Stenotrophomonas humi</name>
    <dbReference type="NCBI Taxonomy" id="405444"/>
    <lineage>
        <taxon>Bacteria</taxon>
        <taxon>Pseudomonadati</taxon>
        <taxon>Pseudomonadota</taxon>
        <taxon>Gammaproteobacteria</taxon>
        <taxon>Lysobacterales</taxon>
        <taxon>Lysobacteraceae</taxon>
        <taxon>Stenotrophomonas</taxon>
    </lineage>
</organism>
<dbReference type="AlphaFoldDB" id="A0A0R0C5D3"/>
<dbReference type="Gene3D" id="3.10.450.50">
    <property type="match status" value="1"/>
</dbReference>
<comment type="caution">
    <text evidence="2">The sequence shown here is derived from an EMBL/GenBank/DDBJ whole genome shotgun (WGS) entry which is preliminary data.</text>
</comment>
<reference evidence="2 3" key="1">
    <citation type="submission" date="2015-05" db="EMBL/GenBank/DDBJ databases">
        <title>Genome sequencing and analysis of members of genus Stenotrophomonas.</title>
        <authorList>
            <person name="Patil P.P."/>
            <person name="Midha S."/>
            <person name="Patil P.B."/>
        </authorList>
    </citation>
    <scope>NUCLEOTIDE SEQUENCE [LARGE SCALE GENOMIC DNA]</scope>
    <source>
        <strain evidence="2 3">DSM 18929</strain>
    </source>
</reference>
<name>A0A0R0C5D3_9GAMM</name>
<keyword evidence="3" id="KW-1185">Reference proteome</keyword>
<dbReference type="EMBL" id="LDJI01000054">
    <property type="protein sequence ID" value="KRG61674.1"/>
    <property type="molecule type" value="Genomic_DNA"/>
</dbReference>
<proteinExistence type="predicted"/>
<evidence type="ECO:0000256" key="1">
    <source>
        <dbReference type="SAM" id="MobiDB-lite"/>
    </source>
</evidence>
<dbReference type="InterPro" id="IPR032710">
    <property type="entry name" value="NTF2-like_dom_sf"/>
</dbReference>
<dbReference type="SUPFAM" id="SSF54427">
    <property type="entry name" value="NTF2-like"/>
    <property type="match status" value="1"/>
</dbReference>
<protein>
    <submittedName>
        <fullName evidence="2">Multidrug ABC transporter</fullName>
    </submittedName>
</protein>
<gene>
    <name evidence="2" type="ORF">ABB26_18165</name>
</gene>
<dbReference type="STRING" id="405444.ABB26_18165"/>
<dbReference type="PATRIC" id="fig|405444.3.peg.3172"/>
<feature type="region of interest" description="Disordered" evidence="1">
    <location>
        <begin position="67"/>
        <end position="93"/>
    </location>
</feature>
<evidence type="ECO:0000313" key="2">
    <source>
        <dbReference type="EMBL" id="KRG61674.1"/>
    </source>
</evidence>
<evidence type="ECO:0000313" key="3">
    <source>
        <dbReference type="Proteomes" id="UP000050864"/>
    </source>
</evidence>
<sequence>RGRPAIQAAYEGQVEGSPLQLRALAFAAADTVGHIIGAYRFGDASRDMGKFTLTLHRAPGGSWQIFSDMDNLNAPPQQRSVPDTPTGNPPAEQ</sequence>